<name>A0A9P8C8J5_9HELO</name>
<dbReference type="Proteomes" id="UP000824998">
    <property type="component" value="Unassembled WGS sequence"/>
</dbReference>
<accession>A0A9P8C8J5</accession>
<evidence type="ECO:0000313" key="1">
    <source>
        <dbReference type="EMBL" id="KAG9236161.1"/>
    </source>
</evidence>
<gene>
    <name evidence="1" type="ORF">BJ875DRAFT_457162</name>
</gene>
<evidence type="ECO:0000313" key="2">
    <source>
        <dbReference type="Proteomes" id="UP000824998"/>
    </source>
</evidence>
<sequence>MVGTAEPFQCFDFQVPFNLRGDGDQSLSEGSSGQPAAIAAYEWPDIAIGSDCESGNSVG</sequence>
<dbReference type="OrthoDB" id="5423360at2759"/>
<dbReference type="AlphaFoldDB" id="A0A9P8C8J5"/>
<keyword evidence="2" id="KW-1185">Reference proteome</keyword>
<organism evidence="1 2">
    <name type="scientific">Amylocarpus encephaloides</name>
    <dbReference type="NCBI Taxonomy" id="45428"/>
    <lineage>
        <taxon>Eukaryota</taxon>
        <taxon>Fungi</taxon>
        <taxon>Dikarya</taxon>
        <taxon>Ascomycota</taxon>
        <taxon>Pezizomycotina</taxon>
        <taxon>Leotiomycetes</taxon>
        <taxon>Helotiales</taxon>
        <taxon>Helotiales incertae sedis</taxon>
        <taxon>Amylocarpus</taxon>
    </lineage>
</organism>
<protein>
    <submittedName>
        <fullName evidence="1">Uncharacterized protein</fullName>
    </submittedName>
</protein>
<reference evidence="1" key="1">
    <citation type="journal article" date="2021" name="IMA Fungus">
        <title>Genomic characterization of three marine fungi, including Emericellopsis atlantica sp. nov. with signatures of a generalist lifestyle and marine biomass degradation.</title>
        <authorList>
            <person name="Hagestad O.C."/>
            <person name="Hou L."/>
            <person name="Andersen J.H."/>
            <person name="Hansen E.H."/>
            <person name="Altermark B."/>
            <person name="Li C."/>
            <person name="Kuhnert E."/>
            <person name="Cox R.J."/>
            <person name="Crous P.W."/>
            <person name="Spatafora J.W."/>
            <person name="Lail K."/>
            <person name="Amirebrahimi M."/>
            <person name="Lipzen A."/>
            <person name="Pangilinan J."/>
            <person name="Andreopoulos W."/>
            <person name="Hayes R.D."/>
            <person name="Ng V."/>
            <person name="Grigoriev I.V."/>
            <person name="Jackson S.A."/>
            <person name="Sutton T.D.S."/>
            <person name="Dobson A.D.W."/>
            <person name="Rama T."/>
        </authorList>
    </citation>
    <scope>NUCLEOTIDE SEQUENCE</scope>
    <source>
        <strain evidence="1">TRa018bII</strain>
    </source>
</reference>
<dbReference type="EMBL" id="MU251413">
    <property type="protein sequence ID" value="KAG9236161.1"/>
    <property type="molecule type" value="Genomic_DNA"/>
</dbReference>
<comment type="caution">
    <text evidence="1">The sequence shown here is derived from an EMBL/GenBank/DDBJ whole genome shotgun (WGS) entry which is preliminary data.</text>
</comment>
<proteinExistence type="predicted"/>